<keyword evidence="1" id="KW-0732">Signal</keyword>
<dbReference type="EMBL" id="ABNSCA010000012">
    <property type="protein sequence ID" value="ELN6934013.1"/>
    <property type="molecule type" value="Genomic_DNA"/>
</dbReference>
<evidence type="ECO:0000256" key="1">
    <source>
        <dbReference type="SAM" id="SignalP"/>
    </source>
</evidence>
<dbReference type="Pfam" id="PF14467">
    <property type="entry name" value="DUF4426"/>
    <property type="match status" value="1"/>
</dbReference>
<organism evidence="3 4">
    <name type="scientific">Vibrio navarrensis</name>
    <dbReference type="NCBI Taxonomy" id="29495"/>
    <lineage>
        <taxon>Bacteria</taxon>
        <taxon>Pseudomonadati</taxon>
        <taxon>Pseudomonadota</taxon>
        <taxon>Gammaproteobacteria</taxon>
        <taxon>Vibrionales</taxon>
        <taxon>Vibrionaceae</taxon>
        <taxon>Vibrio</taxon>
    </lineage>
</organism>
<dbReference type="Gene3D" id="2.60.40.3340">
    <property type="entry name" value="Domain of unknown function DUF4426"/>
    <property type="match status" value="1"/>
</dbReference>
<dbReference type="AlphaFoldDB" id="A0AAI9G9D9"/>
<accession>A0AAI9G9D9</accession>
<protein>
    <submittedName>
        <fullName evidence="3">DUF4426 domain-containing protein</fullName>
    </submittedName>
</protein>
<feature type="signal peptide" evidence="1">
    <location>
        <begin position="1"/>
        <end position="19"/>
    </location>
</feature>
<proteinExistence type="predicted"/>
<evidence type="ECO:0000313" key="4">
    <source>
        <dbReference type="Proteomes" id="UP001253463"/>
    </source>
</evidence>
<dbReference type="InterPro" id="IPR025218">
    <property type="entry name" value="DUF4426"/>
</dbReference>
<feature type="domain" description="DUF4426" evidence="2">
    <location>
        <begin position="23"/>
        <end position="142"/>
    </location>
</feature>
<name>A0AAI9G9D9_9VIBR</name>
<evidence type="ECO:0000313" key="3">
    <source>
        <dbReference type="EMBL" id="ELN6934013.1"/>
    </source>
</evidence>
<comment type="caution">
    <text evidence="3">The sequence shown here is derived from an EMBL/GenBank/DDBJ whole genome shotgun (WGS) entry which is preliminary data.</text>
</comment>
<reference evidence="3" key="1">
    <citation type="submission" date="2023-10" db="EMBL/GenBank/DDBJ databases">
        <authorList>
            <consortium name="PulseNet: The National Subtyping Network for Foodborne Disease Surveillance"/>
        </authorList>
    </citation>
    <scope>NUCLEOTIDE SEQUENCE</scope>
    <source>
        <strain evidence="3">PNUSAV004886</strain>
    </source>
</reference>
<evidence type="ECO:0000259" key="2">
    <source>
        <dbReference type="Pfam" id="PF14467"/>
    </source>
</evidence>
<feature type="chain" id="PRO_5042526687" evidence="1">
    <location>
        <begin position="20"/>
        <end position="143"/>
    </location>
</feature>
<dbReference type="Proteomes" id="UP001253463">
    <property type="component" value="Unassembled WGS sequence"/>
</dbReference>
<gene>
    <name evidence="3" type="ORF">RZY48_003472</name>
</gene>
<sequence length="143" mass="15971">MKKWIAALLTCLVALPTWAGQFKEIKDTEVHYVALSSTFLTPQVAKSYGLKRSEYSAIVNISVLDKSRVGKPALTATVKGQAKNLLGQIRTLTFKEIREDEAIYYIAELPVNHEESLTFDLDINAGLKGAGKLTFTQKFYIEE</sequence>